<evidence type="ECO:0000313" key="3">
    <source>
        <dbReference type="Proteomes" id="UP000822688"/>
    </source>
</evidence>
<evidence type="ECO:0000256" key="1">
    <source>
        <dbReference type="SAM" id="MobiDB-lite"/>
    </source>
</evidence>
<dbReference type="Proteomes" id="UP000822688">
    <property type="component" value="Chromosome 10"/>
</dbReference>
<name>A0A8T0GN41_CERPU</name>
<dbReference type="AlphaFoldDB" id="A0A8T0GN41"/>
<proteinExistence type="predicted"/>
<comment type="caution">
    <text evidence="2">The sequence shown here is derived from an EMBL/GenBank/DDBJ whole genome shotgun (WGS) entry which is preliminary data.</text>
</comment>
<sequence length="92" mass="10478">MEMTSVDLSSPLPPREAQLESPPVLRAQERENRSQRPSSPSKAIYERNERESKLELFETDPLVNVRGLKGLVKGVFRCIHLCILDLICDSKE</sequence>
<dbReference type="EMBL" id="CM026431">
    <property type="protein sequence ID" value="KAG0559168.1"/>
    <property type="molecule type" value="Genomic_DNA"/>
</dbReference>
<protein>
    <submittedName>
        <fullName evidence="2">Uncharacterized protein</fullName>
    </submittedName>
</protein>
<accession>A0A8T0GN41</accession>
<feature type="region of interest" description="Disordered" evidence="1">
    <location>
        <begin position="1"/>
        <end position="47"/>
    </location>
</feature>
<evidence type="ECO:0000313" key="2">
    <source>
        <dbReference type="EMBL" id="KAG0559168.1"/>
    </source>
</evidence>
<gene>
    <name evidence="2" type="ORF">KC19_10G084000</name>
</gene>
<keyword evidence="3" id="KW-1185">Reference proteome</keyword>
<reference evidence="2" key="1">
    <citation type="submission" date="2020-06" db="EMBL/GenBank/DDBJ databases">
        <title>WGS assembly of Ceratodon purpureus strain R40.</title>
        <authorList>
            <person name="Carey S.B."/>
            <person name="Jenkins J."/>
            <person name="Shu S."/>
            <person name="Lovell J.T."/>
            <person name="Sreedasyam A."/>
            <person name="Maumus F."/>
            <person name="Tiley G.P."/>
            <person name="Fernandez-Pozo N."/>
            <person name="Barry K."/>
            <person name="Chen C."/>
            <person name="Wang M."/>
            <person name="Lipzen A."/>
            <person name="Daum C."/>
            <person name="Saski C.A."/>
            <person name="Payton A.C."/>
            <person name="Mcbreen J.C."/>
            <person name="Conrad R.E."/>
            <person name="Kollar L.M."/>
            <person name="Olsson S."/>
            <person name="Huttunen S."/>
            <person name="Landis J.B."/>
            <person name="Wickett N.J."/>
            <person name="Johnson M.G."/>
            <person name="Rensing S.A."/>
            <person name="Grimwood J."/>
            <person name="Schmutz J."/>
            <person name="Mcdaniel S.F."/>
        </authorList>
    </citation>
    <scope>NUCLEOTIDE SEQUENCE</scope>
    <source>
        <strain evidence="2">R40</strain>
    </source>
</reference>
<organism evidence="2 3">
    <name type="scientific">Ceratodon purpureus</name>
    <name type="common">Fire moss</name>
    <name type="synonym">Dicranum purpureum</name>
    <dbReference type="NCBI Taxonomy" id="3225"/>
    <lineage>
        <taxon>Eukaryota</taxon>
        <taxon>Viridiplantae</taxon>
        <taxon>Streptophyta</taxon>
        <taxon>Embryophyta</taxon>
        <taxon>Bryophyta</taxon>
        <taxon>Bryophytina</taxon>
        <taxon>Bryopsida</taxon>
        <taxon>Dicranidae</taxon>
        <taxon>Pseudoditrichales</taxon>
        <taxon>Ditrichaceae</taxon>
        <taxon>Ceratodon</taxon>
    </lineage>
</organism>